<reference evidence="3 4" key="1">
    <citation type="submission" date="2016-10" db="EMBL/GenBank/DDBJ databases">
        <authorList>
            <person name="de Groot N.N."/>
        </authorList>
    </citation>
    <scope>NUCLEOTIDE SEQUENCE [LARGE SCALE GENOMIC DNA]</scope>
    <source>
        <strain evidence="3 4">CGMCC 1.11030</strain>
    </source>
</reference>
<feature type="domain" description="Response regulatory" evidence="2">
    <location>
        <begin position="3"/>
        <end position="119"/>
    </location>
</feature>
<dbReference type="SMART" id="SM00448">
    <property type="entry name" value="REC"/>
    <property type="match status" value="1"/>
</dbReference>
<dbReference type="RefSeq" id="WP_092864482.1">
    <property type="nucleotide sequence ID" value="NZ_FOQH01000012.1"/>
</dbReference>
<proteinExistence type="predicted"/>
<gene>
    <name evidence="3" type="ORF">SAMN05216258_11256</name>
</gene>
<feature type="modified residue" description="4-aspartylphosphate" evidence="1">
    <location>
        <position position="52"/>
    </location>
</feature>
<dbReference type="PROSITE" id="PS50110">
    <property type="entry name" value="RESPONSE_REGULATORY"/>
    <property type="match status" value="1"/>
</dbReference>
<dbReference type="GO" id="GO:0000160">
    <property type="term" value="P:phosphorelay signal transduction system"/>
    <property type="evidence" value="ECO:0007669"/>
    <property type="project" value="InterPro"/>
</dbReference>
<protein>
    <submittedName>
        <fullName evidence="3">Response regulator receiver domain-containing protein</fullName>
    </submittedName>
</protein>
<dbReference type="InterPro" id="IPR011006">
    <property type="entry name" value="CheY-like_superfamily"/>
</dbReference>
<sequence>MARVLIADDEVAYLDAFCEGMEALGHDPTAVTHRDQLLERLQAARYDIVFLDVVMAGGGAITLIHEVGKLDPDLPVVIITGRPELIGSPLFREGLRAARAKVHKATPLAHLDQLVRRHARARREARGRTG</sequence>
<evidence type="ECO:0000313" key="4">
    <source>
        <dbReference type="Proteomes" id="UP000199377"/>
    </source>
</evidence>
<dbReference type="InterPro" id="IPR001789">
    <property type="entry name" value="Sig_transdc_resp-reg_receiver"/>
</dbReference>
<dbReference type="OrthoDB" id="9802155at2"/>
<dbReference type="AlphaFoldDB" id="A0A1I3MZS7"/>
<organism evidence="3 4">
    <name type="scientific">Albimonas pacifica</name>
    <dbReference type="NCBI Taxonomy" id="1114924"/>
    <lineage>
        <taxon>Bacteria</taxon>
        <taxon>Pseudomonadati</taxon>
        <taxon>Pseudomonadota</taxon>
        <taxon>Alphaproteobacteria</taxon>
        <taxon>Rhodobacterales</taxon>
        <taxon>Paracoccaceae</taxon>
        <taxon>Albimonas</taxon>
    </lineage>
</organism>
<accession>A0A1I3MZS7</accession>
<dbReference type="STRING" id="1114924.SAMN05216258_11256"/>
<name>A0A1I3MZS7_9RHOB</name>
<dbReference type="Proteomes" id="UP000199377">
    <property type="component" value="Unassembled WGS sequence"/>
</dbReference>
<dbReference type="EMBL" id="FOQH01000012">
    <property type="protein sequence ID" value="SFJ02260.1"/>
    <property type="molecule type" value="Genomic_DNA"/>
</dbReference>
<keyword evidence="4" id="KW-1185">Reference proteome</keyword>
<keyword evidence="1" id="KW-0597">Phosphoprotein</keyword>
<evidence type="ECO:0000256" key="1">
    <source>
        <dbReference type="PROSITE-ProRule" id="PRU00169"/>
    </source>
</evidence>
<dbReference type="Pfam" id="PF00072">
    <property type="entry name" value="Response_reg"/>
    <property type="match status" value="1"/>
</dbReference>
<dbReference type="CDD" id="cd00156">
    <property type="entry name" value="REC"/>
    <property type="match status" value="1"/>
</dbReference>
<dbReference type="Gene3D" id="3.40.50.2300">
    <property type="match status" value="1"/>
</dbReference>
<dbReference type="SUPFAM" id="SSF52172">
    <property type="entry name" value="CheY-like"/>
    <property type="match status" value="1"/>
</dbReference>
<evidence type="ECO:0000259" key="2">
    <source>
        <dbReference type="PROSITE" id="PS50110"/>
    </source>
</evidence>
<evidence type="ECO:0000313" key="3">
    <source>
        <dbReference type="EMBL" id="SFJ02260.1"/>
    </source>
</evidence>